<evidence type="ECO:0000313" key="3">
    <source>
        <dbReference type="Proteomes" id="UP001232148"/>
    </source>
</evidence>
<name>A0AAD9HJN1_9PEZI</name>
<reference evidence="2" key="1">
    <citation type="submission" date="2021-06" db="EMBL/GenBank/DDBJ databases">
        <title>Comparative genomics, transcriptomics and evolutionary studies reveal genomic signatures of adaptation to plant cell wall in hemibiotrophic fungi.</title>
        <authorList>
            <consortium name="DOE Joint Genome Institute"/>
            <person name="Baroncelli R."/>
            <person name="Diaz J.F."/>
            <person name="Benocci T."/>
            <person name="Peng M."/>
            <person name="Battaglia E."/>
            <person name="Haridas S."/>
            <person name="Andreopoulos W."/>
            <person name="Labutti K."/>
            <person name="Pangilinan J."/>
            <person name="Floch G.L."/>
            <person name="Makela M.R."/>
            <person name="Henrissat B."/>
            <person name="Grigoriev I.V."/>
            <person name="Crouch J.A."/>
            <person name="De Vries R.P."/>
            <person name="Sukno S.A."/>
            <person name="Thon M.R."/>
        </authorList>
    </citation>
    <scope>NUCLEOTIDE SEQUENCE</scope>
    <source>
        <strain evidence="2">MAFF235873</strain>
    </source>
</reference>
<gene>
    <name evidence="2" type="ORF">LX32DRAFT_333364</name>
</gene>
<comment type="caution">
    <text evidence="2">The sequence shown here is derived from an EMBL/GenBank/DDBJ whole genome shotgun (WGS) entry which is preliminary data.</text>
</comment>
<feature type="compositionally biased region" description="Polar residues" evidence="1">
    <location>
        <begin position="1"/>
        <end position="10"/>
    </location>
</feature>
<accession>A0AAD9HJN1</accession>
<feature type="compositionally biased region" description="Basic residues" evidence="1">
    <location>
        <begin position="128"/>
        <end position="138"/>
    </location>
</feature>
<proteinExistence type="predicted"/>
<evidence type="ECO:0000256" key="1">
    <source>
        <dbReference type="SAM" id="MobiDB-lite"/>
    </source>
</evidence>
<dbReference type="Proteomes" id="UP001232148">
    <property type="component" value="Unassembled WGS sequence"/>
</dbReference>
<evidence type="ECO:0000313" key="2">
    <source>
        <dbReference type="EMBL" id="KAK2030190.1"/>
    </source>
</evidence>
<feature type="compositionally biased region" description="Basic and acidic residues" evidence="1">
    <location>
        <begin position="139"/>
        <end position="148"/>
    </location>
</feature>
<feature type="region of interest" description="Disordered" evidence="1">
    <location>
        <begin position="115"/>
        <end position="148"/>
    </location>
</feature>
<organism evidence="2 3">
    <name type="scientific">Colletotrichum zoysiae</name>
    <dbReference type="NCBI Taxonomy" id="1216348"/>
    <lineage>
        <taxon>Eukaryota</taxon>
        <taxon>Fungi</taxon>
        <taxon>Dikarya</taxon>
        <taxon>Ascomycota</taxon>
        <taxon>Pezizomycotina</taxon>
        <taxon>Sordariomycetes</taxon>
        <taxon>Hypocreomycetidae</taxon>
        <taxon>Glomerellales</taxon>
        <taxon>Glomerellaceae</taxon>
        <taxon>Colletotrichum</taxon>
        <taxon>Colletotrichum graminicola species complex</taxon>
    </lineage>
</organism>
<sequence>MSSSIQQSFAWETAEDKKKGTDKTSAMREPNPIVDSLYFYIRPRCPVGCSCSWPGMPCHAMPISLALVNQTPSLNQNLLSQGPQAESEREFASHCCVQAGSHGCQTSECPLPFLRRERHTGDKERKERERKKKPKGPKRHADPSSLETKEAIIKERPFPPSSSSLLICPCPIIHLNAGHNRRDEERKGRLFNKLWPLKGHLVVS</sequence>
<feature type="compositionally biased region" description="Basic and acidic residues" evidence="1">
    <location>
        <begin position="14"/>
        <end position="26"/>
    </location>
</feature>
<feature type="region of interest" description="Disordered" evidence="1">
    <location>
        <begin position="1"/>
        <end position="28"/>
    </location>
</feature>
<protein>
    <submittedName>
        <fullName evidence="2">Uncharacterized protein</fullName>
    </submittedName>
</protein>
<dbReference type="EMBL" id="MU842854">
    <property type="protein sequence ID" value="KAK2030190.1"/>
    <property type="molecule type" value="Genomic_DNA"/>
</dbReference>
<keyword evidence="3" id="KW-1185">Reference proteome</keyword>
<dbReference type="AlphaFoldDB" id="A0AAD9HJN1"/>